<feature type="binding site" evidence="9">
    <location>
        <position position="35"/>
    </location>
    <ligand>
        <name>ATP</name>
        <dbReference type="ChEBI" id="CHEBI:30616"/>
    </ligand>
</feature>
<evidence type="ECO:0000256" key="9">
    <source>
        <dbReference type="PROSITE-ProRule" id="PRU10141"/>
    </source>
</evidence>
<feature type="domain" description="Protein kinase" evidence="11">
    <location>
        <begin position="6"/>
        <end position="271"/>
    </location>
</feature>
<evidence type="ECO:0000256" key="3">
    <source>
        <dbReference type="ARBA" id="ARBA00022679"/>
    </source>
</evidence>
<gene>
    <name evidence="12" type="ORF">TRFO_35768</name>
</gene>
<keyword evidence="13" id="KW-1185">Reference proteome</keyword>
<accession>A0A1J4JFN7</accession>
<dbReference type="SUPFAM" id="SSF56112">
    <property type="entry name" value="Protein kinase-like (PK-like)"/>
    <property type="match status" value="1"/>
</dbReference>
<dbReference type="InterPro" id="IPR011009">
    <property type="entry name" value="Kinase-like_dom_sf"/>
</dbReference>
<dbReference type="InterPro" id="IPR017441">
    <property type="entry name" value="Protein_kinase_ATP_BS"/>
</dbReference>
<protein>
    <recommendedName>
        <fullName evidence="1">non-specific serine/threonine protein kinase</fullName>
        <ecNumber evidence="1">2.7.11.1</ecNumber>
    </recommendedName>
</protein>
<comment type="catalytic activity">
    <reaction evidence="7">
        <text>L-threonyl-[protein] + ATP = O-phospho-L-threonyl-[protein] + ADP + H(+)</text>
        <dbReference type="Rhea" id="RHEA:46608"/>
        <dbReference type="Rhea" id="RHEA-COMP:11060"/>
        <dbReference type="Rhea" id="RHEA-COMP:11605"/>
        <dbReference type="ChEBI" id="CHEBI:15378"/>
        <dbReference type="ChEBI" id="CHEBI:30013"/>
        <dbReference type="ChEBI" id="CHEBI:30616"/>
        <dbReference type="ChEBI" id="CHEBI:61977"/>
        <dbReference type="ChEBI" id="CHEBI:456216"/>
        <dbReference type="EC" id="2.7.11.1"/>
    </reaction>
</comment>
<organism evidence="12 13">
    <name type="scientific">Tritrichomonas foetus</name>
    <dbReference type="NCBI Taxonomy" id="1144522"/>
    <lineage>
        <taxon>Eukaryota</taxon>
        <taxon>Metamonada</taxon>
        <taxon>Parabasalia</taxon>
        <taxon>Tritrichomonadida</taxon>
        <taxon>Tritrichomonadidae</taxon>
        <taxon>Tritrichomonas</taxon>
    </lineage>
</organism>
<dbReference type="PROSITE" id="PS00107">
    <property type="entry name" value="PROTEIN_KINASE_ATP"/>
    <property type="match status" value="1"/>
</dbReference>
<dbReference type="InterPro" id="IPR008271">
    <property type="entry name" value="Ser/Thr_kinase_AS"/>
</dbReference>
<evidence type="ECO:0000256" key="10">
    <source>
        <dbReference type="RuleBase" id="RU000304"/>
    </source>
</evidence>
<dbReference type="InterPro" id="IPR051131">
    <property type="entry name" value="NEK_Ser/Thr_kinase_NIMA"/>
</dbReference>
<dbReference type="InterPro" id="IPR000719">
    <property type="entry name" value="Prot_kinase_dom"/>
</dbReference>
<comment type="caution">
    <text evidence="12">The sequence shown here is derived from an EMBL/GenBank/DDBJ whole genome shotgun (WGS) entry which is preliminary data.</text>
</comment>
<dbReference type="PROSITE" id="PS50011">
    <property type="entry name" value="PROTEIN_KINASE_DOM"/>
    <property type="match status" value="1"/>
</dbReference>
<evidence type="ECO:0000256" key="4">
    <source>
        <dbReference type="ARBA" id="ARBA00022741"/>
    </source>
</evidence>
<dbReference type="EMBL" id="MLAK01001085">
    <property type="protein sequence ID" value="OHS97928.1"/>
    <property type="molecule type" value="Genomic_DNA"/>
</dbReference>
<comment type="catalytic activity">
    <reaction evidence="8">
        <text>L-seryl-[protein] + ATP = O-phospho-L-seryl-[protein] + ADP + H(+)</text>
        <dbReference type="Rhea" id="RHEA:17989"/>
        <dbReference type="Rhea" id="RHEA-COMP:9863"/>
        <dbReference type="Rhea" id="RHEA-COMP:11604"/>
        <dbReference type="ChEBI" id="CHEBI:15378"/>
        <dbReference type="ChEBI" id="CHEBI:29999"/>
        <dbReference type="ChEBI" id="CHEBI:30616"/>
        <dbReference type="ChEBI" id="CHEBI:83421"/>
        <dbReference type="ChEBI" id="CHEBI:456216"/>
        <dbReference type="EC" id="2.7.11.1"/>
    </reaction>
</comment>
<dbReference type="GeneID" id="94845149"/>
<evidence type="ECO:0000259" key="11">
    <source>
        <dbReference type="PROSITE" id="PS50011"/>
    </source>
</evidence>
<evidence type="ECO:0000256" key="8">
    <source>
        <dbReference type="ARBA" id="ARBA00048679"/>
    </source>
</evidence>
<keyword evidence="6 9" id="KW-0067">ATP-binding</keyword>
<keyword evidence="2 10" id="KW-0723">Serine/threonine-protein kinase</keyword>
<sequence length="409" mass="47385">MNLPGFQQIKVLGRGTYGCVYKATRNSDGKTYAVKVVNLGALNHREIEDSVNEIRLMASFTSPFIIRFYEAFCDRRRLCIVTEYSRLGDLSHLIERRKAKGRPFKEELIWTFLIQILEGLRVLHSVGVVHRDLKSANILMSAPDFIKIADLGVSTVLHSTQLARTQIGTPLYLAPEIWKHKAYDQCCDMWSLGVLLYEMMTFNFPFHGKNNNELAQRVCMGRFSIPRGYSNELTMILRRLLQVNPLMRPTVNDLFKLQCIKSRMHLISNFLKEDVELNTDQLLSTIKIPGNLRNVNLPDAAYNKKVDIVKPMEERIHMKQGIPFRKDFGMISSPELQIVTDHDWWSPIKVGSSYNQQNQEKKEIEFIEERPMTSRPLIQRNRPGMPRQVIQPRNIHVPKNPKIKRVAIR</sequence>
<dbReference type="EC" id="2.7.11.1" evidence="1"/>
<keyword evidence="3" id="KW-0808">Transferase</keyword>
<dbReference type="Gene3D" id="1.10.510.10">
    <property type="entry name" value="Transferase(Phosphotransferase) domain 1"/>
    <property type="match status" value="1"/>
</dbReference>
<keyword evidence="4 9" id="KW-0547">Nucleotide-binding</keyword>
<evidence type="ECO:0000313" key="13">
    <source>
        <dbReference type="Proteomes" id="UP000179807"/>
    </source>
</evidence>
<dbReference type="PROSITE" id="PS00108">
    <property type="entry name" value="PROTEIN_KINASE_ST"/>
    <property type="match status" value="1"/>
</dbReference>
<reference evidence="12" key="1">
    <citation type="submission" date="2016-10" db="EMBL/GenBank/DDBJ databases">
        <authorList>
            <person name="Benchimol M."/>
            <person name="Almeida L.G."/>
            <person name="Vasconcelos A.T."/>
            <person name="Perreira-Neves A."/>
            <person name="Rosa I.A."/>
            <person name="Tasca T."/>
            <person name="Bogo M.R."/>
            <person name="de Souza W."/>
        </authorList>
    </citation>
    <scope>NUCLEOTIDE SEQUENCE [LARGE SCALE GENOMIC DNA]</scope>
    <source>
        <strain evidence="12">K</strain>
    </source>
</reference>
<dbReference type="SMART" id="SM00220">
    <property type="entry name" value="S_TKc"/>
    <property type="match status" value="1"/>
</dbReference>
<dbReference type="Proteomes" id="UP000179807">
    <property type="component" value="Unassembled WGS sequence"/>
</dbReference>
<evidence type="ECO:0000313" key="12">
    <source>
        <dbReference type="EMBL" id="OHS97928.1"/>
    </source>
</evidence>
<dbReference type="Pfam" id="PF00069">
    <property type="entry name" value="Pkinase"/>
    <property type="match status" value="1"/>
</dbReference>
<evidence type="ECO:0000256" key="2">
    <source>
        <dbReference type="ARBA" id="ARBA00022527"/>
    </source>
</evidence>
<dbReference type="RefSeq" id="XP_068351065.1">
    <property type="nucleotide sequence ID" value="XM_068510445.1"/>
</dbReference>
<keyword evidence="5 12" id="KW-0418">Kinase</keyword>
<comment type="similarity">
    <text evidence="10">Belongs to the protein kinase superfamily.</text>
</comment>
<evidence type="ECO:0000256" key="1">
    <source>
        <dbReference type="ARBA" id="ARBA00012513"/>
    </source>
</evidence>
<dbReference type="VEuPathDB" id="TrichDB:TRFO_35768"/>
<evidence type="ECO:0000256" key="7">
    <source>
        <dbReference type="ARBA" id="ARBA00047899"/>
    </source>
</evidence>
<evidence type="ECO:0000256" key="5">
    <source>
        <dbReference type="ARBA" id="ARBA00022777"/>
    </source>
</evidence>
<dbReference type="PANTHER" id="PTHR44899:SF6">
    <property type="entry name" value="SERINE_THREONINE PROTEIN KINASE"/>
    <property type="match status" value="1"/>
</dbReference>
<dbReference type="AlphaFoldDB" id="A0A1J4JFN7"/>
<dbReference type="OrthoDB" id="248923at2759"/>
<dbReference type="GO" id="GO:0005524">
    <property type="term" value="F:ATP binding"/>
    <property type="evidence" value="ECO:0007669"/>
    <property type="project" value="UniProtKB-UniRule"/>
</dbReference>
<dbReference type="PANTHER" id="PTHR44899">
    <property type="entry name" value="CAMK FAMILY PROTEIN KINASE"/>
    <property type="match status" value="1"/>
</dbReference>
<proteinExistence type="inferred from homology"/>
<dbReference type="GO" id="GO:0004674">
    <property type="term" value="F:protein serine/threonine kinase activity"/>
    <property type="evidence" value="ECO:0007669"/>
    <property type="project" value="UniProtKB-KW"/>
</dbReference>
<name>A0A1J4JFN7_9EUKA</name>
<evidence type="ECO:0000256" key="6">
    <source>
        <dbReference type="ARBA" id="ARBA00022840"/>
    </source>
</evidence>